<gene>
    <name evidence="1" type="ORF">V1517DRAFT_334433</name>
</gene>
<name>A0ACC3TDT9_9ASCO</name>
<organism evidence="1 2">
    <name type="scientific">Lipomyces orientalis</name>
    <dbReference type="NCBI Taxonomy" id="1233043"/>
    <lineage>
        <taxon>Eukaryota</taxon>
        <taxon>Fungi</taxon>
        <taxon>Dikarya</taxon>
        <taxon>Ascomycota</taxon>
        <taxon>Saccharomycotina</taxon>
        <taxon>Lipomycetes</taxon>
        <taxon>Lipomycetales</taxon>
        <taxon>Lipomycetaceae</taxon>
        <taxon>Lipomyces</taxon>
    </lineage>
</organism>
<sequence length="97" mass="11345">MGMAAIGFCLWKYMMKYSPNDPSFFNRDRFVLSNGYTYLFQYWFHHFVGYKHMIMEKLKPCHSRGWESFCPGPDVPRSSIPISKLPLVLSARASPTQ</sequence>
<dbReference type="Proteomes" id="UP001489719">
    <property type="component" value="Unassembled WGS sequence"/>
</dbReference>
<proteinExistence type="predicted"/>
<comment type="caution">
    <text evidence="1">The sequence shown here is derived from an EMBL/GenBank/DDBJ whole genome shotgun (WGS) entry which is preliminary data.</text>
</comment>
<accession>A0ACC3TDT9</accession>
<reference evidence="2" key="1">
    <citation type="journal article" date="2024" name="Front. Bioeng. Biotechnol.">
        <title>Genome-scale model development and genomic sequencing of the oleaginous clade Lipomyces.</title>
        <authorList>
            <person name="Czajka J.J."/>
            <person name="Han Y."/>
            <person name="Kim J."/>
            <person name="Mondo S.J."/>
            <person name="Hofstad B.A."/>
            <person name="Robles A."/>
            <person name="Haridas S."/>
            <person name="Riley R."/>
            <person name="LaButti K."/>
            <person name="Pangilinan J."/>
            <person name="Andreopoulos W."/>
            <person name="Lipzen A."/>
            <person name="Yan J."/>
            <person name="Wang M."/>
            <person name="Ng V."/>
            <person name="Grigoriev I.V."/>
            <person name="Spatafora J.W."/>
            <person name="Magnuson J.K."/>
            <person name="Baker S.E."/>
            <person name="Pomraning K.R."/>
        </authorList>
    </citation>
    <scope>NUCLEOTIDE SEQUENCE [LARGE SCALE GENOMIC DNA]</scope>
    <source>
        <strain evidence="2">CBS 10300</strain>
    </source>
</reference>
<evidence type="ECO:0000313" key="1">
    <source>
        <dbReference type="EMBL" id="KAK9318840.1"/>
    </source>
</evidence>
<evidence type="ECO:0000313" key="2">
    <source>
        <dbReference type="Proteomes" id="UP001489719"/>
    </source>
</evidence>
<dbReference type="EMBL" id="MU970288">
    <property type="protein sequence ID" value="KAK9318840.1"/>
    <property type="molecule type" value="Genomic_DNA"/>
</dbReference>
<protein>
    <submittedName>
        <fullName evidence="1">Transketolase, thiamine diphosphate binding domain-containing protein</fullName>
    </submittedName>
</protein>
<keyword evidence="2" id="KW-1185">Reference proteome</keyword>